<dbReference type="InterPro" id="IPR050351">
    <property type="entry name" value="BphY/WalK/GraS-like"/>
</dbReference>
<dbReference type="SMART" id="SM00387">
    <property type="entry name" value="HATPase_c"/>
    <property type="match status" value="1"/>
</dbReference>
<dbReference type="SUPFAM" id="SSF55874">
    <property type="entry name" value="ATPase domain of HSP90 chaperone/DNA topoisomerase II/histidine kinase"/>
    <property type="match status" value="1"/>
</dbReference>
<evidence type="ECO:0000256" key="6">
    <source>
        <dbReference type="ARBA" id="ARBA00022692"/>
    </source>
</evidence>
<comment type="catalytic activity">
    <reaction evidence="1">
        <text>ATP + protein L-histidine = ADP + protein N-phospho-L-histidine.</text>
        <dbReference type="EC" id="2.7.13.3"/>
    </reaction>
</comment>
<keyword evidence="9" id="KW-0067">ATP-binding</keyword>
<keyword evidence="11" id="KW-0902">Two-component regulatory system</keyword>
<name>A0ABR8RB60_9BACI</name>
<evidence type="ECO:0000256" key="8">
    <source>
        <dbReference type="ARBA" id="ARBA00022777"/>
    </source>
</evidence>
<evidence type="ECO:0000256" key="4">
    <source>
        <dbReference type="ARBA" id="ARBA00022475"/>
    </source>
</evidence>
<feature type="transmembrane region" description="Helical" evidence="13">
    <location>
        <begin position="39"/>
        <end position="57"/>
    </location>
</feature>
<dbReference type="EC" id="2.7.13.3" evidence="3"/>
<evidence type="ECO:0000313" key="15">
    <source>
        <dbReference type="EMBL" id="MBD7945033.1"/>
    </source>
</evidence>
<protein>
    <recommendedName>
        <fullName evidence="3">histidine kinase</fullName>
        <ecNumber evidence="3">2.7.13.3</ecNumber>
    </recommendedName>
</protein>
<dbReference type="PANTHER" id="PTHR45453">
    <property type="entry name" value="PHOSPHATE REGULON SENSOR PROTEIN PHOR"/>
    <property type="match status" value="1"/>
</dbReference>
<keyword evidence="4" id="KW-1003">Cell membrane</keyword>
<dbReference type="Gene3D" id="3.30.565.10">
    <property type="entry name" value="Histidine kinase-like ATPase, C-terminal domain"/>
    <property type="match status" value="1"/>
</dbReference>
<dbReference type="PRINTS" id="PR00344">
    <property type="entry name" value="BCTRLSENSOR"/>
</dbReference>
<evidence type="ECO:0000256" key="5">
    <source>
        <dbReference type="ARBA" id="ARBA00022679"/>
    </source>
</evidence>
<keyword evidence="7" id="KW-0547">Nucleotide-binding</keyword>
<evidence type="ECO:0000256" key="2">
    <source>
        <dbReference type="ARBA" id="ARBA00004651"/>
    </source>
</evidence>
<proteinExistence type="predicted"/>
<evidence type="ECO:0000256" key="7">
    <source>
        <dbReference type="ARBA" id="ARBA00022741"/>
    </source>
</evidence>
<evidence type="ECO:0000256" key="3">
    <source>
        <dbReference type="ARBA" id="ARBA00012438"/>
    </source>
</evidence>
<keyword evidence="10 13" id="KW-1133">Transmembrane helix</keyword>
<evidence type="ECO:0000256" key="9">
    <source>
        <dbReference type="ARBA" id="ARBA00022840"/>
    </source>
</evidence>
<dbReference type="InterPro" id="IPR036890">
    <property type="entry name" value="HATPase_C_sf"/>
</dbReference>
<comment type="subcellular location">
    <subcellularLocation>
        <location evidence="2">Cell membrane</location>
        <topology evidence="2">Multi-pass membrane protein</topology>
    </subcellularLocation>
</comment>
<feature type="transmembrane region" description="Helical" evidence="13">
    <location>
        <begin position="12"/>
        <end position="33"/>
    </location>
</feature>
<reference evidence="15 16" key="1">
    <citation type="submission" date="2020-08" db="EMBL/GenBank/DDBJ databases">
        <title>A Genomic Blueprint of the Chicken Gut Microbiome.</title>
        <authorList>
            <person name="Gilroy R."/>
            <person name="Ravi A."/>
            <person name="Getino M."/>
            <person name="Pursley I."/>
            <person name="Horton D.L."/>
            <person name="Alikhan N.-F."/>
            <person name="Baker D."/>
            <person name="Gharbi K."/>
            <person name="Hall N."/>
            <person name="Watson M."/>
            <person name="Adriaenssens E.M."/>
            <person name="Foster-Nyarko E."/>
            <person name="Jarju S."/>
            <person name="Secka A."/>
            <person name="Antonio M."/>
            <person name="Oren A."/>
            <person name="Chaudhuri R."/>
            <person name="La Ragione R.M."/>
            <person name="Hildebrand F."/>
            <person name="Pallen M.J."/>
        </authorList>
    </citation>
    <scope>NUCLEOTIDE SEQUENCE [LARGE SCALE GENOMIC DNA]</scope>
    <source>
        <strain evidence="15 16">Sa2BUA9</strain>
    </source>
</reference>
<evidence type="ECO:0000256" key="12">
    <source>
        <dbReference type="ARBA" id="ARBA00023136"/>
    </source>
</evidence>
<keyword evidence="5" id="KW-0808">Transferase</keyword>
<dbReference type="PROSITE" id="PS50109">
    <property type="entry name" value="HIS_KIN"/>
    <property type="match status" value="1"/>
</dbReference>
<evidence type="ECO:0000256" key="1">
    <source>
        <dbReference type="ARBA" id="ARBA00000085"/>
    </source>
</evidence>
<dbReference type="EMBL" id="JACSQO010000006">
    <property type="protein sequence ID" value="MBD7945033.1"/>
    <property type="molecule type" value="Genomic_DNA"/>
</dbReference>
<accession>A0ABR8RB60</accession>
<dbReference type="Proteomes" id="UP000640786">
    <property type="component" value="Unassembled WGS sequence"/>
</dbReference>
<dbReference type="InterPro" id="IPR003594">
    <property type="entry name" value="HATPase_dom"/>
</dbReference>
<dbReference type="Pfam" id="PF02518">
    <property type="entry name" value="HATPase_c"/>
    <property type="match status" value="1"/>
</dbReference>
<comment type="caution">
    <text evidence="15">The sequence shown here is derived from an EMBL/GenBank/DDBJ whole genome shotgun (WGS) entry which is preliminary data.</text>
</comment>
<gene>
    <name evidence="15" type="ORF">H9650_12985</name>
</gene>
<evidence type="ECO:0000259" key="14">
    <source>
        <dbReference type="PROSITE" id="PS50109"/>
    </source>
</evidence>
<keyword evidence="16" id="KW-1185">Reference proteome</keyword>
<dbReference type="RefSeq" id="WP_144540968.1">
    <property type="nucleotide sequence ID" value="NZ_JACSQO010000006.1"/>
</dbReference>
<evidence type="ECO:0000256" key="10">
    <source>
        <dbReference type="ARBA" id="ARBA00022989"/>
    </source>
</evidence>
<organism evidence="15 16">
    <name type="scientific">Psychrobacillus faecigallinarum</name>
    <dbReference type="NCBI Taxonomy" id="2762235"/>
    <lineage>
        <taxon>Bacteria</taxon>
        <taxon>Bacillati</taxon>
        <taxon>Bacillota</taxon>
        <taxon>Bacilli</taxon>
        <taxon>Bacillales</taxon>
        <taxon>Bacillaceae</taxon>
        <taxon>Psychrobacillus</taxon>
    </lineage>
</organism>
<keyword evidence="12 13" id="KW-0472">Membrane</keyword>
<evidence type="ECO:0000256" key="13">
    <source>
        <dbReference type="SAM" id="Phobius"/>
    </source>
</evidence>
<feature type="domain" description="Histidine kinase" evidence="14">
    <location>
        <begin position="126"/>
        <end position="333"/>
    </location>
</feature>
<dbReference type="PANTHER" id="PTHR45453:SF2">
    <property type="entry name" value="HISTIDINE KINASE"/>
    <property type="match status" value="1"/>
</dbReference>
<dbReference type="GO" id="GO:0016301">
    <property type="term" value="F:kinase activity"/>
    <property type="evidence" value="ECO:0007669"/>
    <property type="project" value="UniProtKB-KW"/>
</dbReference>
<keyword evidence="6 13" id="KW-0812">Transmembrane</keyword>
<evidence type="ECO:0000313" key="16">
    <source>
        <dbReference type="Proteomes" id="UP000640786"/>
    </source>
</evidence>
<keyword evidence="8 15" id="KW-0418">Kinase</keyword>
<dbReference type="InterPro" id="IPR005467">
    <property type="entry name" value="His_kinase_dom"/>
</dbReference>
<evidence type="ECO:0000256" key="11">
    <source>
        <dbReference type="ARBA" id="ARBA00023012"/>
    </source>
</evidence>
<dbReference type="InterPro" id="IPR004358">
    <property type="entry name" value="Sig_transdc_His_kin-like_C"/>
</dbReference>
<sequence length="341" mass="39634">MLLTFLKERISWIIFFLTLQVWLNIILTLDVAFKDVSLLYINMINAIAFLLFLVWRFRKETQYIKSLQENLGVESSFDRLQEVFPEGSSSFEKKVTEVLEDCFRIGIDELNDLKVKHLEEDDQIVSWIHEVKTPLTSMKLMIDSLEDSKMQRKLELEWLRIHLLLDQQLHHTRLSSLEKDYIIEQVNLKKVVYQEIKELQGWCIQKNIGFDIDDLQKTVLTDQKWLAFILRQIISNGVKYSKENSIIQLFLRKDSVGHQLLTIQDFGSGIRQADLPRIFNRAFTGTTGRETNASTGMGLYLAKNAADKLGIKISVQSKVNEGTSFILQFPLKNEMSNILGR</sequence>